<dbReference type="AlphaFoldDB" id="A0A7S4NZ23"/>
<dbReference type="Gene3D" id="1.10.510.10">
    <property type="entry name" value="Transferase(Phosphotransferase) domain 1"/>
    <property type="match status" value="1"/>
</dbReference>
<feature type="compositionally biased region" description="Basic residues" evidence="4">
    <location>
        <begin position="377"/>
        <end position="387"/>
    </location>
</feature>
<feature type="compositionally biased region" description="Basic and acidic residues" evidence="4">
    <location>
        <begin position="96"/>
        <end position="107"/>
    </location>
</feature>
<sequence length="812" mass="91339">MEIETPPQGLPPRRKSSSPTKYRKGKEKKLKDREKEEKGKEKEKEKEKFKESQEERGKLSEKKKVKTVSRVASGENRLRFDMVPRCPHANDNPLTAREKEPKDDEGKSCLVRSKSLHFSQDPQPQPKTSSSTSSRKSPPSKSPSRKSPFGRSPDQAQSRRVNPKGSFEDIFALEDNGKRRKTILSRSTSFAASKSTSSIAKDRKSQKGDESPPPPLTPTTLEGQGPSTLANSFEAQKKRKRKIKSMLKPKESKNVDIVRNFVGPGNLSFADIAQRGVVQSREEDEDNFSLDNTCADQTEGPSLLDLEEFLEAEEPPPKEPKLPLRELSGTQLPLETQVSSPRKGSSPRKVSPRKGGSKFDSSGGGSEDTQRSENPQIRRRRYKKKGGSRFLQRASVISSLLQNRPTKDELEEKTAIFPDHQKKQDTMAMLNEFLDHSLSSYSCNTTESDFDDTQSDTSQIGHWSSERRSSLSVETFPSELTPRDPFSTPRDLPFSQGARRDSSSFSGVRRDSNSTYSSSSCSSSSSSRLASSASSNHSFSEEFFKAVDGKTIDYQNCIEIQRPVGRGKFGTVFKGKWKGKDVAVKRLQLSSFAQTEKSFLREVTALRKAEECRSIVNLVGVCCCPCAIVMELWEGGSLYDMIHVRQQKTSLNETLRVLSDVAEALRFLHDSLSPSIIHRDVTTRNILLRKRDERLEACLADFGIATTSKKKGAPMSPIGRLRYMAPEVTDKAYTKKADQYMFGNVIYEIVVRQKPFHDLTAEEAARRRKQGEIPEIPDSCPKRFAELMQDCWEFKPKDRPSMKEICRRLASI</sequence>
<dbReference type="CDD" id="cd13999">
    <property type="entry name" value="STKc_MAP3K-like"/>
    <property type="match status" value="1"/>
</dbReference>
<feature type="compositionally biased region" description="Polar residues" evidence="4">
    <location>
        <begin position="328"/>
        <end position="343"/>
    </location>
</feature>
<feature type="domain" description="Protein kinase" evidence="5">
    <location>
        <begin position="558"/>
        <end position="812"/>
    </location>
</feature>
<evidence type="ECO:0000256" key="4">
    <source>
        <dbReference type="SAM" id="MobiDB-lite"/>
    </source>
</evidence>
<protein>
    <recommendedName>
        <fullName evidence="5">Protein kinase domain-containing protein</fullName>
    </recommendedName>
</protein>
<reference evidence="6" key="1">
    <citation type="submission" date="2021-01" db="EMBL/GenBank/DDBJ databases">
        <authorList>
            <person name="Corre E."/>
            <person name="Pelletier E."/>
            <person name="Niang G."/>
            <person name="Scheremetjew M."/>
            <person name="Finn R."/>
            <person name="Kale V."/>
            <person name="Holt S."/>
            <person name="Cochrane G."/>
            <person name="Meng A."/>
            <person name="Brown T."/>
            <person name="Cohen L."/>
        </authorList>
    </citation>
    <scope>NUCLEOTIDE SEQUENCE</scope>
    <source>
        <strain evidence="6">SoJaBio B1-5/56/2</strain>
    </source>
</reference>
<dbReference type="InterPro" id="IPR008266">
    <property type="entry name" value="Tyr_kinase_AS"/>
</dbReference>
<keyword evidence="2 3" id="KW-0067">ATP-binding</keyword>
<feature type="compositionally biased region" description="Basic residues" evidence="4">
    <location>
        <begin position="237"/>
        <end position="247"/>
    </location>
</feature>
<feature type="compositionally biased region" description="Polar residues" evidence="4">
    <location>
        <begin position="225"/>
        <end position="234"/>
    </location>
</feature>
<feature type="compositionally biased region" description="Low complexity" evidence="4">
    <location>
        <begin position="126"/>
        <end position="139"/>
    </location>
</feature>
<feature type="compositionally biased region" description="Basic and acidic residues" evidence="4">
    <location>
        <begin position="315"/>
        <end position="324"/>
    </location>
</feature>
<dbReference type="PROSITE" id="PS00107">
    <property type="entry name" value="PROTEIN_KINASE_ATP"/>
    <property type="match status" value="1"/>
</dbReference>
<dbReference type="PANTHER" id="PTHR44329">
    <property type="entry name" value="SERINE/THREONINE-PROTEIN KINASE TNNI3K-RELATED"/>
    <property type="match status" value="1"/>
</dbReference>
<keyword evidence="1 3" id="KW-0547">Nucleotide-binding</keyword>
<feature type="compositionally biased region" description="Low complexity" evidence="4">
    <location>
        <begin position="185"/>
        <end position="198"/>
    </location>
</feature>
<dbReference type="InterPro" id="IPR011009">
    <property type="entry name" value="Kinase-like_dom_sf"/>
</dbReference>
<name>A0A7S4NZ23_9EUKA</name>
<dbReference type="EMBL" id="HBKR01025378">
    <property type="protein sequence ID" value="CAE2317587.1"/>
    <property type="molecule type" value="Transcribed_RNA"/>
</dbReference>
<evidence type="ECO:0000256" key="2">
    <source>
        <dbReference type="ARBA" id="ARBA00022840"/>
    </source>
</evidence>
<dbReference type="Gene3D" id="3.30.200.20">
    <property type="entry name" value="Phosphorylase Kinase, domain 1"/>
    <property type="match status" value="1"/>
</dbReference>
<feature type="compositionally biased region" description="Basic and acidic residues" evidence="4">
    <location>
        <begin position="498"/>
        <end position="512"/>
    </location>
</feature>
<feature type="binding site" evidence="3">
    <location>
        <position position="585"/>
    </location>
    <ligand>
        <name>ATP</name>
        <dbReference type="ChEBI" id="CHEBI:30616"/>
    </ligand>
</feature>
<dbReference type="PROSITE" id="PS50011">
    <property type="entry name" value="PROTEIN_KINASE_DOM"/>
    <property type="match status" value="1"/>
</dbReference>
<feature type="compositionally biased region" description="Low complexity" evidence="4">
    <location>
        <begin position="513"/>
        <end position="527"/>
    </location>
</feature>
<dbReference type="InterPro" id="IPR000719">
    <property type="entry name" value="Prot_kinase_dom"/>
</dbReference>
<dbReference type="InterPro" id="IPR017441">
    <property type="entry name" value="Protein_kinase_ATP_BS"/>
</dbReference>
<feature type="compositionally biased region" description="Basic residues" evidence="4">
    <location>
        <begin position="12"/>
        <end position="28"/>
    </location>
</feature>
<feature type="region of interest" description="Disordered" evidence="4">
    <location>
        <begin position="278"/>
        <end position="390"/>
    </location>
</feature>
<evidence type="ECO:0000256" key="3">
    <source>
        <dbReference type="PROSITE-ProRule" id="PRU10141"/>
    </source>
</evidence>
<dbReference type="GO" id="GO:0004674">
    <property type="term" value="F:protein serine/threonine kinase activity"/>
    <property type="evidence" value="ECO:0007669"/>
    <property type="project" value="TreeGrafter"/>
</dbReference>
<feature type="region of interest" description="Disordered" evidence="4">
    <location>
        <begin position="444"/>
        <end position="527"/>
    </location>
</feature>
<feature type="compositionally biased region" description="Basic and acidic residues" evidence="4">
    <location>
        <begin position="29"/>
        <end position="62"/>
    </location>
</feature>
<feature type="region of interest" description="Disordered" evidence="4">
    <location>
        <begin position="1"/>
        <end position="250"/>
    </location>
</feature>
<accession>A0A7S4NZ23</accession>
<feature type="compositionally biased region" description="Acidic residues" evidence="4">
    <location>
        <begin position="305"/>
        <end position="314"/>
    </location>
</feature>
<dbReference type="PROSITE" id="PS00109">
    <property type="entry name" value="PROTEIN_KINASE_TYR"/>
    <property type="match status" value="1"/>
</dbReference>
<evidence type="ECO:0000259" key="5">
    <source>
        <dbReference type="PROSITE" id="PS50011"/>
    </source>
</evidence>
<dbReference type="SUPFAM" id="SSF56112">
    <property type="entry name" value="Protein kinase-like (PK-like)"/>
    <property type="match status" value="1"/>
</dbReference>
<dbReference type="GO" id="GO:0005524">
    <property type="term" value="F:ATP binding"/>
    <property type="evidence" value="ECO:0007669"/>
    <property type="project" value="UniProtKB-UniRule"/>
</dbReference>
<dbReference type="InterPro" id="IPR001245">
    <property type="entry name" value="Ser-Thr/Tyr_kinase_cat_dom"/>
</dbReference>
<gene>
    <name evidence="6" type="ORF">NAES01612_LOCUS16639</name>
</gene>
<dbReference type="Pfam" id="PF07714">
    <property type="entry name" value="PK_Tyr_Ser-Thr"/>
    <property type="match status" value="1"/>
</dbReference>
<feature type="compositionally biased region" description="Polar residues" evidence="4">
    <location>
        <begin position="289"/>
        <end position="300"/>
    </location>
</feature>
<organism evidence="6">
    <name type="scientific">Paramoeba aestuarina</name>
    <dbReference type="NCBI Taxonomy" id="180227"/>
    <lineage>
        <taxon>Eukaryota</taxon>
        <taxon>Amoebozoa</taxon>
        <taxon>Discosea</taxon>
        <taxon>Flabellinia</taxon>
        <taxon>Dactylopodida</taxon>
        <taxon>Paramoebidae</taxon>
        <taxon>Paramoeba</taxon>
    </lineage>
</organism>
<dbReference type="InterPro" id="IPR051681">
    <property type="entry name" value="Ser/Thr_Kinases-Pseudokinases"/>
</dbReference>
<evidence type="ECO:0000256" key="1">
    <source>
        <dbReference type="ARBA" id="ARBA00022741"/>
    </source>
</evidence>
<evidence type="ECO:0000313" key="6">
    <source>
        <dbReference type="EMBL" id="CAE2317587.1"/>
    </source>
</evidence>
<feature type="compositionally biased region" description="Basic and acidic residues" evidence="4">
    <location>
        <begin position="200"/>
        <end position="210"/>
    </location>
</feature>
<proteinExistence type="predicted"/>